<feature type="transmembrane region" description="Helical" evidence="5">
    <location>
        <begin position="424"/>
        <end position="448"/>
    </location>
</feature>
<evidence type="ECO:0000256" key="2">
    <source>
        <dbReference type="ARBA" id="ARBA00022692"/>
    </source>
</evidence>
<name>A0A8B8F1L2_CRAVI</name>
<dbReference type="Gene3D" id="1.20.1070.10">
    <property type="entry name" value="Rhodopsin 7-helix transmembrane proteins"/>
    <property type="match status" value="1"/>
</dbReference>
<feature type="transmembrane region" description="Helical" evidence="5">
    <location>
        <begin position="530"/>
        <end position="555"/>
    </location>
</feature>
<dbReference type="Pfam" id="PF00002">
    <property type="entry name" value="7tm_2"/>
    <property type="match status" value="1"/>
</dbReference>
<keyword evidence="2 5" id="KW-0812">Transmembrane</keyword>
<organism evidence="6 7">
    <name type="scientific">Crassostrea virginica</name>
    <name type="common">Eastern oyster</name>
    <dbReference type="NCBI Taxonomy" id="6565"/>
    <lineage>
        <taxon>Eukaryota</taxon>
        <taxon>Metazoa</taxon>
        <taxon>Spiralia</taxon>
        <taxon>Lophotrochozoa</taxon>
        <taxon>Mollusca</taxon>
        <taxon>Bivalvia</taxon>
        <taxon>Autobranchia</taxon>
        <taxon>Pteriomorphia</taxon>
        <taxon>Ostreida</taxon>
        <taxon>Ostreoidea</taxon>
        <taxon>Ostreidae</taxon>
        <taxon>Crassostrea</taxon>
    </lineage>
</organism>
<dbReference type="GO" id="GO:0004930">
    <property type="term" value="F:G protein-coupled receptor activity"/>
    <property type="evidence" value="ECO:0007669"/>
    <property type="project" value="InterPro"/>
</dbReference>
<accession>A0A8B8F1L2</accession>
<evidence type="ECO:0000256" key="4">
    <source>
        <dbReference type="ARBA" id="ARBA00023136"/>
    </source>
</evidence>
<dbReference type="GO" id="GO:0016020">
    <property type="term" value="C:membrane"/>
    <property type="evidence" value="ECO:0007669"/>
    <property type="project" value="UniProtKB-SubCell"/>
</dbReference>
<sequence>MCTLRSVLLADDDYGKLLNYVFDNSPICNIGFDPSAPIKNQVESCTGQTYDTMCEGMTRNKTKSYIADACKKYHLPFYTNQRIYKNLYCTLCDYSLLDINIQYEPTDVFDGPEFTHFSALMNFHQVKNEPVSERRTCQANRVFDRQTNKCLPVHCEAEYLYQNMGCRPTYEMLNENNYEINLLVSSIADPGLKSMEMYIFAVQDFLSNVLDSYNLTGYLCKMSVLTPDKSDGVFLAVVIELSLNFLHNVDLMIEHLLNIFQGYKEFSVHIQSLNHNANLSLSIVGQSFHLYGGNLFEQSLFLNKGFYVNPMSGRQMRLYHSVNVIPYVKRLNPGHKQQHCLRKDMTSIVADWYRCPKIKIRTADAKLDVSNFSVCLTEYNVCFSSRYFKESLDKRSVEICLSKYFQAFNAITISSFGSSGSDSLMYLPLVCLSLSSLGSLATILSFFFSGSTSRLADVNIIILAVLLILANTSHTISKLFPWSEALCIGFGMLVHFCWLSVICWMSLSSFQIFQTFTSFTIAKVKVCSRVMYCLMVNVIICSSLIAVNATVSYIRTNGKNFGYSPQACYIADPDMVLFTFALPVGLFVSINMFMFAVIVYRISKKMKIQKSKDENKIGAYFRLSTITGGTWLLGFLDQITGIQLLSIMHTLFNGGQGIFLYIAFGVPLTTKCVPCTTIKSER</sequence>
<evidence type="ECO:0000256" key="3">
    <source>
        <dbReference type="ARBA" id="ARBA00022989"/>
    </source>
</evidence>
<dbReference type="KEGG" id="cvn:111138146"/>
<dbReference type="Proteomes" id="UP000694844">
    <property type="component" value="Chromosome 5"/>
</dbReference>
<protein>
    <submittedName>
        <fullName evidence="7">Uncharacterized protein LOC111138146</fullName>
    </submittedName>
</protein>
<evidence type="ECO:0000313" key="7">
    <source>
        <dbReference type="RefSeq" id="XP_022345693.1"/>
    </source>
</evidence>
<feature type="transmembrane region" description="Helical" evidence="5">
    <location>
        <begin position="575"/>
        <end position="599"/>
    </location>
</feature>
<dbReference type="PANTHER" id="PTHR45902:SF1">
    <property type="entry name" value="LATROPHILIN RECEPTOR-LIKE PROTEIN A"/>
    <property type="match status" value="1"/>
</dbReference>
<keyword evidence="6" id="KW-1185">Reference proteome</keyword>
<keyword evidence="3 5" id="KW-1133">Transmembrane helix</keyword>
<gene>
    <name evidence="7" type="primary">LOC111138146</name>
</gene>
<feature type="transmembrane region" description="Helical" evidence="5">
    <location>
        <begin position="642"/>
        <end position="664"/>
    </location>
</feature>
<evidence type="ECO:0000313" key="6">
    <source>
        <dbReference type="Proteomes" id="UP000694844"/>
    </source>
</evidence>
<reference evidence="7" key="1">
    <citation type="submission" date="2025-08" db="UniProtKB">
        <authorList>
            <consortium name="RefSeq"/>
        </authorList>
    </citation>
    <scope>IDENTIFICATION</scope>
    <source>
        <tissue evidence="7">Whole sample</tissue>
    </source>
</reference>
<dbReference type="PANTHER" id="PTHR45902">
    <property type="entry name" value="LATROPHILIN RECEPTOR-LIKE PROTEIN A"/>
    <property type="match status" value="1"/>
</dbReference>
<dbReference type="AlphaFoldDB" id="A0A8B8F1L2"/>
<feature type="transmembrane region" description="Helical" evidence="5">
    <location>
        <begin position="488"/>
        <end position="510"/>
    </location>
</feature>
<evidence type="ECO:0000256" key="1">
    <source>
        <dbReference type="ARBA" id="ARBA00004141"/>
    </source>
</evidence>
<evidence type="ECO:0000256" key="5">
    <source>
        <dbReference type="SAM" id="Phobius"/>
    </source>
</evidence>
<dbReference type="InterPro" id="IPR053231">
    <property type="entry name" value="GPCR_LN-TM7"/>
</dbReference>
<dbReference type="InterPro" id="IPR000832">
    <property type="entry name" value="GPCR_2_secretin-like"/>
</dbReference>
<keyword evidence="4 5" id="KW-0472">Membrane</keyword>
<proteinExistence type="predicted"/>
<feature type="transmembrane region" description="Helical" evidence="5">
    <location>
        <begin position="619"/>
        <end position="636"/>
    </location>
</feature>
<feature type="transmembrane region" description="Helical" evidence="5">
    <location>
        <begin position="455"/>
        <end position="476"/>
    </location>
</feature>
<dbReference type="RefSeq" id="XP_022345693.1">
    <property type="nucleotide sequence ID" value="XM_022489985.1"/>
</dbReference>
<comment type="subcellular location">
    <subcellularLocation>
        <location evidence="1">Membrane</location>
        <topology evidence="1">Multi-pass membrane protein</topology>
    </subcellularLocation>
</comment>
<dbReference type="OrthoDB" id="10051649at2759"/>
<dbReference type="GeneID" id="111138146"/>